<evidence type="ECO:0000313" key="1">
    <source>
        <dbReference type="EMBL" id="RLK52131.1"/>
    </source>
</evidence>
<name>A0A498CIG4_9MICO</name>
<dbReference type="InterPro" id="IPR036412">
    <property type="entry name" value="HAD-like_sf"/>
</dbReference>
<proteinExistence type="predicted"/>
<sequence>MTTTTAAALLLDMDGTLVDSTAVVERLWTQWSLDHDIDPARTLAIIHGRQGQESMALLLPDRPREVNLAENRELLAAETAQTDGVVALDGAVALLAALEDLPHALVTSATVPLASARMGVSGVRMPDLAVTAEDVSASKPDPEGFLLAAERLGVDPRECIVVEDSANGIAAGLAAGMRVIGVGPHAAAAHPTWTVATPLQIRVAPADGGGIAVTLAP</sequence>
<dbReference type="Pfam" id="PF00702">
    <property type="entry name" value="Hydrolase"/>
    <property type="match status" value="1"/>
</dbReference>
<dbReference type="GO" id="GO:0050308">
    <property type="term" value="F:sugar-phosphatase activity"/>
    <property type="evidence" value="ECO:0007669"/>
    <property type="project" value="TreeGrafter"/>
</dbReference>
<dbReference type="Gene3D" id="3.40.50.1000">
    <property type="entry name" value="HAD superfamily/HAD-like"/>
    <property type="match status" value="1"/>
</dbReference>
<keyword evidence="2" id="KW-1185">Reference proteome</keyword>
<dbReference type="NCBIfam" id="TIGR01509">
    <property type="entry name" value="HAD-SF-IA-v3"/>
    <property type="match status" value="1"/>
</dbReference>
<dbReference type="Gene3D" id="1.10.150.240">
    <property type="entry name" value="Putative phosphatase, domain 2"/>
    <property type="match status" value="1"/>
</dbReference>
<dbReference type="NCBIfam" id="TIGR01549">
    <property type="entry name" value="HAD-SF-IA-v1"/>
    <property type="match status" value="1"/>
</dbReference>
<dbReference type="PANTHER" id="PTHR43481:SF4">
    <property type="entry name" value="GLYCEROL-1-PHOSPHATE PHOSPHOHYDROLASE 1-RELATED"/>
    <property type="match status" value="1"/>
</dbReference>
<gene>
    <name evidence="1" type="ORF">C7474_0058</name>
</gene>
<comment type="caution">
    <text evidence="1">The sequence shown here is derived from an EMBL/GenBank/DDBJ whole genome shotgun (WGS) entry which is preliminary data.</text>
</comment>
<dbReference type="PRINTS" id="PR00413">
    <property type="entry name" value="HADHALOGNASE"/>
</dbReference>
<dbReference type="EMBL" id="RCDB01000001">
    <property type="protein sequence ID" value="RLK52131.1"/>
    <property type="molecule type" value="Genomic_DNA"/>
</dbReference>
<evidence type="ECO:0000313" key="2">
    <source>
        <dbReference type="Proteomes" id="UP000273158"/>
    </source>
</evidence>
<dbReference type="InterPro" id="IPR051806">
    <property type="entry name" value="HAD-like_SPP"/>
</dbReference>
<dbReference type="SFLD" id="SFLDS00003">
    <property type="entry name" value="Haloacid_Dehalogenase"/>
    <property type="match status" value="1"/>
</dbReference>
<dbReference type="InterPro" id="IPR006439">
    <property type="entry name" value="HAD-SF_hydro_IA"/>
</dbReference>
<dbReference type="PANTHER" id="PTHR43481">
    <property type="entry name" value="FRUCTOSE-1-PHOSPHATE PHOSPHATASE"/>
    <property type="match status" value="1"/>
</dbReference>
<protein>
    <submittedName>
        <fullName evidence="1">Sugar-phosphatase</fullName>
    </submittedName>
</protein>
<organism evidence="1 2">
    <name type="scientific">Microbacterium telephonicum</name>
    <dbReference type="NCBI Taxonomy" id="1714841"/>
    <lineage>
        <taxon>Bacteria</taxon>
        <taxon>Bacillati</taxon>
        <taxon>Actinomycetota</taxon>
        <taxon>Actinomycetes</taxon>
        <taxon>Micrococcales</taxon>
        <taxon>Microbacteriaceae</taxon>
        <taxon>Microbacterium</taxon>
    </lineage>
</organism>
<accession>A0A498CIG4</accession>
<reference evidence="1 2" key="1">
    <citation type="journal article" date="2015" name="Stand. Genomic Sci.">
        <title>Genomic Encyclopedia of Bacterial and Archaeal Type Strains, Phase III: the genomes of soil and plant-associated and newly described type strains.</title>
        <authorList>
            <person name="Whitman W.B."/>
            <person name="Woyke T."/>
            <person name="Klenk H.P."/>
            <person name="Zhou Y."/>
            <person name="Lilburn T.G."/>
            <person name="Beck B.J."/>
            <person name="De Vos P."/>
            <person name="Vandamme P."/>
            <person name="Eisen J.A."/>
            <person name="Garrity G."/>
            <person name="Hugenholtz P."/>
            <person name="Kyrpides N.C."/>
        </authorList>
    </citation>
    <scope>NUCLEOTIDE SEQUENCE [LARGE SCALE GENOMIC DNA]</scope>
    <source>
        <strain evidence="1 2">S2T63</strain>
    </source>
</reference>
<dbReference type="SFLD" id="SFLDG01129">
    <property type="entry name" value="C1.5:_HAD__Beta-PGM__Phosphata"/>
    <property type="match status" value="1"/>
</dbReference>
<dbReference type="RefSeq" id="WP_121056598.1">
    <property type="nucleotide sequence ID" value="NZ_RCDB01000001.1"/>
</dbReference>
<dbReference type="AlphaFoldDB" id="A0A498CIG4"/>
<dbReference type="SUPFAM" id="SSF56784">
    <property type="entry name" value="HAD-like"/>
    <property type="match status" value="1"/>
</dbReference>
<dbReference type="Proteomes" id="UP000273158">
    <property type="component" value="Unassembled WGS sequence"/>
</dbReference>
<dbReference type="InterPro" id="IPR023198">
    <property type="entry name" value="PGP-like_dom2"/>
</dbReference>
<dbReference type="OrthoDB" id="9800058at2"/>
<dbReference type="InterPro" id="IPR023214">
    <property type="entry name" value="HAD_sf"/>
</dbReference>